<name>A0A409Y9B4_9AGAR</name>
<dbReference type="AlphaFoldDB" id="A0A409Y9B4"/>
<dbReference type="EMBL" id="NHTK01001354">
    <property type="protein sequence ID" value="PPQ99557.1"/>
    <property type="molecule type" value="Genomic_DNA"/>
</dbReference>
<keyword evidence="3" id="KW-1185">Reference proteome</keyword>
<dbReference type="Proteomes" id="UP000284842">
    <property type="component" value="Unassembled WGS sequence"/>
</dbReference>
<feature type="compositionally biased region" description="Basic and acidic residues" evidence="1">
    <location>
        <begin position="261"/>
        <end position="275"/>
    </location>
</feature>
<dbReference type="OrthoDB" id="3233731at2759"/>
<evidence type="ECO:0000313" key="3">
    <source>
        <dbReference type="Proteomes" id="UP000284842"/>
    </source>
</evidence>
<dbReference type="InParanoid" id="A0A409Y9B4"/>
<feature type="region of interest" description="Disordered" evidence="1">
    <location>
        <begin position="80"/>
        <end position="120"/>
    </location>
</feature>
<reference evidence="2 3" key="1">
    <citation type="journal article" date="2018" name="Evol. Lett.">
        <title>Horizontal gene cluster transfer increased hallucinogenic mushroom diversity.</title>
        <authorList>
            <person name="Reynolds H.T."/>
            <person name="Vijayakumar V."/>
            <person name="Gluck-Thaler E."/>
            <person name="Korotkin H.B."/>
            <person name="Matheny P.B."/>
            <person name="Slot J.C."/>
        </authorList>
    </citation>
    <scope>NUCLEOTIDE SEQUENCE [LARGE SCALE GENOMIC DNA]</scope>
    <source>
        <strain evidence="2 3">2629</strain>
    </source>
</reference>
<feature type="region of interest" description="Disordered" evidence="1">
    <location>
        <begin position="260"/>
        <end position="284"/>
    </location>
</feature>
<sequence>MTFSKRLIAPTPPPSLSLPPVPSNPFSHIIAWASLVQPGSPAPPSAVSYLIDIPKSSATLEFDLTALGYNSLFVHLPKTPSTPSPYLRPKRSPSATRPLRISPKSSAYSHIPIPPIPTENKRKLGMKRIRSLTILRPKTPKSQPPPSPTKTATSAANIAKRKRAKYANVRPPPPLANELALMQFADGGSMDANIKRVMEAQAKAAAGSRPATAGVADVYRDGNGGVWWDADEEMEYVHLLDGAAPQDVMTDATNNWVQFPNDKENDVPLTEERRSSLTSVDSELDPANLMPLPEHEPTGLNAPVNDRVLASQRIGAPGMALLSLPARPRREARHLRRAEFLVDKGAFAPFIPRSPINVAFDAAKTKPKPRGKARRRPAPLKLVNSAHHTVKVIVATNPSPVAVDKVRRDFLDNSFKPLPLTPVHNSPVVHLHVAAAASQRSLAKPSRLNMRSFFSRRGD</sequence>
<comment type="caution">
    <text evidence="2">The sequence shown here is derived from an EMBL/GenBank/DDBJ whole genome shotgun (WGS) entry which is preliminary data.</text>
</comment>
<feature type="region of interest" description="Disordered" evidence="1">
    <location>
        <begin position="137"/>
        <end position="157"/>
    </location>
</feature>
<evidence type="ECO:0000313" key="2">
    <source>
        <dbReference type="EMBL" id="PPQ99557.1"/>
    </source>
</evidence>
<evidence type="ECO:0000256" key="1">
    <source>
        <dbReference type="SAM" id="MobiDB-lite"/>
    </source>
</evidence>
<gene>
    <name evidence="2" type="ORF">CVT24_005347</name>
</gene>
<organism evidence="2 3">
    <name type="scientific">Panaeolus cyanescens</name>
    <dbReference type="NCBI Taxonomy" id="181874"/>
    <lineage>
        <taxon>Eukaryota</taxon>
        <taxon>Fungi</taxon>
        <taxon>Dikarya</taxon>
        <taxon>Basidiomycota</taxon>
        <taxon>Agaricomycotina</taxon>
        <taxon>Agaricomycetes</taxon>
        <taxon>Agaricomycetidae</taxon>
        <taxon>Agaricales</taxon>
        <taxon>Agaricineae</taxon>
        <taxon>Galeropsidaceae</taxon>
        <taxon>Panaeolus</taxon>
    </lineage>
</organism>
<proteinExistence type="predicted"/>
<accession>A0A409Y9B4</accession>
<protein>
    <submittedName>
        <fullName evidence="2">Uncharacterized protein</fullName>
    </submittedName>
</protein>